<dbReference type="GO" id="GO:0003677">
    <property type="term" value="F:DNA binding"/>
    <property type="evidence" value="ECO:0007669"/>
    <property type="project" value="InterPro"/>
</dbReference>
<gene>
    <name evidence="2" type="ORF">KRQ00_003800</name>
    <name evidence="4" type="ORF">NCTC13307_03662</name>
    <name evidence="3" type="ORF">SAMEA3375112_01639</name>
</gene>
<dbReference type="KEGG" id="pdf:CD630DERM_29500"/>
<evidence type="ECO:0000313" key="2">
    <source>
        <dbReference type="EMBL" id="HBH2621981.1"/>
    </source>
</evidence>
<dbReference type="CDD" id="cd00093">
    <property type="entry name" value="HTH_XRE"/>
    <property type="match status" value="1"/>
</dbReference>
<dbReference type="Proteomes" id="UP000189137">
    <property type="component" value="Unassembled WGS sequence"/>
</dbReference>
<dbReference type="Pfam" id="PF01381">
    <property type="entry name" value="HTH_3"/>
    <property type="match status" value="1"/>
</dbReference>
<dbReference type="InterPro" id="IPR010982">
    <property type="entry name" value="Lambda_DNA-bd_dom_sf"/>
</dbReference>
<proteinExistence type="predicted"/>
<dbReference type="InterPro" id="IPR001387">
    <property type="entry name" value="Cro/C1-type_HTH"/>
</dbReference>
<evidence type="ECO:0000259" key="1">
    <source>
        <dbReference type="PROSITE" id="PS50943"/>
    </source>
</evidence>
<sequence>MNTENDLKMLEITNRIKNKRLELNMSYQDLANKTGLSKSTLQRYETGAIKNIPLDKLEILAHALDESPAFIMGWNEDCKQIKIKENKLLSSFNALNDIGQNEAIKRVDELTQIGKYVNKNHIDTIAAHNEHLHEEGEIEKIYQDLDDMDNW</sequence>
<reference evidence="2" key="2">
    <citation type="journal article" date="2018" name="Genome Biol.">
        <title>SKESA: strategic k-mer extension for scrupulous assemblies.</title>
        <authorList>
            <person name="Souvorov A."/>
            <person name="Agarwala R."/>
            <person name="Lipman D.J."/>
        </authorList>
    </citation>
    <scope>NUCLEOTIDE SEQUENCE</scope>
    <source>
        <strain evidence="2">Clostridioides</strain>
    </source>
</reference>
<dbReference type="EMBL" id="UFWD01000002">
    <property type="protein sequence ID" value="SUY82557.1"/>
    <property type="molecule type" value="Genomic_DNA"/>
</dbReference>
<dbReference type="EMBL" id="DAEQIJ010000032">
    <property type="protein sequence ID" value="HBH2621981.1"/>
    <property type="molecule type" value="Genomic_DNA"/>
</dbReference>
<organism evidence="4">
    <name type="scientific">Clostridioides difficile</name>
    <name type="common">Peptoclostridium difficile</name>
    <dbReference type="NCBI Taxonomy" id="1496"/>
    <lineage>
        <taxon>Bacteria</taxon>
        <taxon>Bacillati</taxon>
        <taxon>Bacillota</taxon>
        <taxon>Clostridia</taxon>
        <taxon>Peptostreptococcales</taxon>
        <taxon>Peptostreptococcaceae</taxon>
        <taxon>Clostridioides</taxon>
    </lineage>
</organism>
<evidence type="ECO:0000313" key="4">
    <source>
        <dbReference type="EMBL" id="SUY82557.1"/>
    </source>
</evidence>
<reference evidence="2" key="4">
    <citation type="submission" date="2021-06" db="EMBL/GenBank/DDBJ databases">
        <authorList>
            <consortium name="NCBI Pathogen Detection Project"/>
        </authorList>
    </citation>
    <scope>NUCLEOTIDE SEQUENCE</scope>
    <source>
        <strain evidence="2">Clostridioides</strain>
    </source>
</reference>
<protein>
    <submittedName>
        <fullName evidence="4">Cro/CI family transcriptional regulator</fullName>
    </submittedName>
    <submittedName>
        <fullName evidence="2">Helix-turn-helix transcriptional regulator</fullName>
    </submittedName>
    <submittedName>
        <fullName evidence="3">Predicted transcriptional regulator</fullName>
    </submittedName>
</protein>
<dbReference type="Gene3D" id="1.10.260.40">
    <property type="entry name" value="lambda repressor-like DNA-binding domains"/>
    <property type="match status" value="1"/>
</dbReference>
<reference evidence="3 5" key="1">
    <citation type="submission" date="2017-02" db="EMBL/GenBank/DDBJ databases">
        <authorList>
            <consortium name="Pathogen Informatics"/>
        </authorList>
    </citation>
    <scope>NUCLEOTIDE SEQUENCE [LARGE SCALE GENOMIC DNA]</scope>
    <source>
        <strain evidence="3 5">VRECD0157</strain>
    </source>
</reference>
<dbReference type="Proteomes" id="UP000879542">
    <property type="component" value="Unassembled WGS sequence"/>
</dbReference>
<evidence type="ECO:0000313" key="5">
    <source>
        <dbReference type="Proteomes" id="UP000189137"/>
    </source>
</evidence>
<reference evidence="4" key="3">
    <citation type="submission" date="2018-06" db="EMBL/GenBank/DDBJ databases">
        <authorList>
            <consortium name="Pathogen Informatics"/>
            <person name="Doyle S."/>
        </authorList>
    </citation>
    <scope>NUCLEOTIDE SEQUENCE</scope>
    <source>
        <strain evidence="4">NCTC13307</strain>
    </source>
</reference>
<evidence type="ECO:0000313" key="3">
    <source>
        <dbReference type="EMBL" id="SJS23264.1"/>
    </source>
</evidence>
<dbReference type="PROSITE" id="PS50943">
    <property type="entry name" value="HTH_CROC1"/>
    <property type="match status" value="1"/>
</dbReference>
<dbReference type="RefSeq" id="WP_011861758.1">
    <property type="nucleotide sequence ID" value="NZ_BINC01000070.1"/>
</dbReference>
<dbReference type="EMBL" id="FUPS01000004">
    <property type="protein sequence ID" value="SJS23264.1"/>
    <property type="molecule type" value="Genomic_DNA"/>
</dbReference>
<accession>A0A381KIR5</accession>
<dbReference type="AlphaFoldDB" id="A0A381KIR5"/>
<feature type="domain" description="HTH cro/C1-type" evidence="1">
    <location>
        <begin position="16"/>
        <end position="71"/>
    </location>
</feature>
<dbReference type="SUPFAM" id="SSF47413">
    <property type="entry name" value="lambda repressor-like DNA-binding domains"/>
    <property type="match status" value="1"/>
</dbReference>
<name>A0A381KIR5_CLODI</name>
<dbReference type="SMART" id="SM00530">
    <property type="entry name" value="HTH_XRE"/>
    <property type="match status" value="1"/>
</dbReference>